<keyword evidence="2" id="KW-1185">Reference proteome</keyword>
<dbReference type="Pfam" id="PF12668">
    <property type="entry name" value="DUF3791"/>
    <property type="match status" value="1"/>
</dbReference>
<evidence type="ECO:0000313" key="2">
    <source>
        <dbReference type="Proteomes" id="UP000446866"/>
    </source>
</evidence>
<reference evidence="1 2" key="1">
    <citation type="submission" date="2018-08" db="EMBL/GenBank/DDBJ databases">
        <title>Murine metabolic-syndrome-specific gut microbial biobank.</title>
        <authorList>
            <person name="Liu C."/>
        </authorList>
    </citation>
    <scope>NUCLEOTIDE SEQUENCE [LARGE SCALE GENOMIC DNA]</scope>
    <source>
        <strain evidence="1 2">28</strain>
    </source>
</reference>
<proteinExistence type="predicted"/>
<name>A0A845QNA6_9FIRM</name>
<evidence type="ECO:0000313" key="1">
    <source>
        <dbReference type="EMBL" id="NBH61528.1"/>
    </source>
</evidence>
<dbReference type="RefSeq" id="WP_160201812.1">
    <property type="nucleotide sequence ID" value="NZ_QXWK01000013.1"/>
</dbReference>
<dbReference type="Proteomes" id="UP000446866">
    <property type="component" value="Unassembled WGS sequence"/>
</dbReference>
<protein>
    <submittedName>
        <fullName evidence="1">DUF3791 domain-containing protein</fullName>
    </submittedName>
</protein>
<organism evidence="1 2">
    <name type="scientific">Anaerotruncus colihominis</name>
    <dbReference type="NCBI Taxonomy" id="169435"/>
    <lineage>
        <taxon>Bacteria</taxon>
        <taxon>Bacillati</taxon>
        <taxon>Bacillota</taxon>
        <taxon>Clostridia</taxon>
        <taxon>Eubacteriales</taxon>
        <taxon>Oscillospiraceae</taxon>
        <taxon>Anaerotruncus</taxon>
    </lineage>
</organism>
<dbReference type="EMBL" id="QXWK01000013">
    <property type="protein sequence ID" value="NBH61528.1"/>
    <property type="molecule type" value="Genomic_DNA"/>
</dbReference>
<dbReference type="InterPro" id="IPR024269">
    <property type="entry name" value="DUF3791"/>
</dbReference>
<dbReference type="AlphaFoldDB" id="A0A845QNA6"/>
<gene>
    <name evidence="1" type="ORF">D0435_07680</name>
</gene>
<sequence length="71" mass="8328">MSREGDFLIYCTEQYKSAKNLTGAQVAELFSRYKVWNYIYSCFEALHTTGENYIIRDIDLYIEERKAATVS</sequence>
<comment type="caution">
    <text evidence="1">The sequence shown here is derived from an EMBL/GenBank/DDBJ whole genome shotgun (WGS) entry which is preliminary data.</text>
</comment>
<accession>A0A845QNA6</accession>